<evidence type="ECO:0000259" key="12">
    <source>
        <dbReference type="Pfam" id="PF01052"/>
    </source>
</evidence>
<reference evidence="13 14" key="1">
    <citation type="journal article" date="2014" name="Genome Announc.">
        <title>Draft Genome Sequences of Two Isolates of the Roseobacter Group, Sulfitobacter sp. Strains 3SOLIMAR09 and 1FIGIMAR09, from Harbors of Mallorca Island (Mediterranean Sea).</title>
        <authorList>
            <person name="Mas-Llado M."/>
            <person name="Pina-Villalonga J.M."/>
            <person name="Brunet-Galmes I."/>
            <person name="Nogales B."/>
            <person name="Bosch R."/>
        </authorList>
    </citation>
    <scope>NUCLEOTIDE SEQUENCE [LARGE SCALE GENOMIC DNA]</scope>
    <source>
        <strain evidence="13 14">1FIGIMAR09</strain>
    </source>
</reference>
<dbReference type="CDD" id="cd17908">
    <property type="entry name" value="FliM"/>
    <property type="match status" value="1"/>
</dbReference>
<sequence>MNQALAEEKVEAEEDNLIDEIIRLSDFTFDRLPMLDIIGERLVENISVAFPDLMRALCEASLVQLDYIPMGQIIEGLPQNALLAVGTGHPFEGEIMLAIDRTLFMTSVELMLGGTAKQINDDDDDEYTAIELAFGERLAAAILAELQRALSVVGKAALELDRVDTDPDAASVAKHSALCARMKFSVAMAGHAGVLDVVIPYDALEPIRPDLGKIYFGDRGQAQNVWQDLISDQIERAHMELEVVMAEEAIPIQKIMAWRPGDTVEFGIEEGQDAIMTCADAPMFKVSLGKRNNGFVAVQITEKLSALEVPENDGDDN</sequence>
<evidence type="ECO:0000256" key="4">
    <source>
        <dbReference type="ARBA" id="ARBA00021898"/>
    </source>
</evidence>
<dbReference type="AlphaFoldDB" id="A0A061SQU5"/>
<dbReference type="Pfam" id="PF01052">
    <property type="entry name" value="FliMN_C"/>
    <property type="match status" value="1"/>
</dbReference>
<dbReference type="SUPFAM" id="SSF103039">
    <property type="entry name" value="CheC-like"/>
    <property type="match status" value="1"/>
</dbReference>
<comment type="subcellular location">
    <subcellularLocation>
        <location evidence="1">Bacterial flagellum basal body</location>
    </subcellularLocation>
    <subcellularLocation>
        <location evidence="2">Cell inner membrane</location>
        <topology evidence="2">Peripheral membrane protein</topology>
    </subcellularLocation>
</comment>
<dbReference type="GO" id="GO:0050918">
    <property type="term" value="P:positive chemotaxis"/>
    <property type="evidence" value="ECO:0007669"/>
    <property type="project" value="TreeGrafter"/>
</dbReference>
<keyword evidence="5" id="KW-1003">Cell membrane</keyword>
<comment type="caution">
    <text evidence="13">The sequence shown here is derived from an EMBL/GenBank/DDBJ whole genome shotgun (WGS) entry which is preliminary data.</text>
</comment>
<accession>A0A061SQU5</accession>
<feature type="domain" description="Flagellar motor switch protein FliN-like C-terminal" evidence="12">
    <location>
        <begin position="233"/>
        <end position="304"/>
    </location>
</feature>
<evidence type="ECO:0000256" key="10">
    <source>
        <dbReference type="ARBA" id="ARBA00023143"/>
    </source>
</evidence>
<dbReference type="GO" id="GO:0009425">
    <property type="term" value="C:bacterial-type flagellum basal body"/>
    <property type="evidence" value="ECO:0007669"/>
    <property type="project" value="UniProtKB-SubCell"/>
</dbReference>
<dbReference type="InterPro" id="IPR001543">
    <property type="entry name" value="FliN-like_C"/>
</dbReference>
<evidence type="ECO:0000256" key="5">
    <source>
        <dbReference type="ARBA" id="ARBA00022475"/>
    </source>
</evidence>
<keyword evidence="14" id="KW-1185">Reference proteome</keyword>
<keyword evidence="13" id="KW-0969">Cilium</keyword>
<evidence type="ECO:0000256" key="3">
    <source>
        <dbReference type="ARBA" id="ARBA00011049"/>
    </source>
</evidence>
<keyword evidence="10" id="KW-0975">Bacterial flagellum</keyword>
<dbReference type="Gene3D" id="3.40.1550.10">
    <property type="entry name" value="CheC-like"/>
    <property type="match status" value="1"/>
</dbReference>
<keyword evidence="7" id="KW-0997">Cell inner membrane</keyword>
<comment type="similarity">
    <text evidence="3">Belongs to the FliM family.</text>
</comment>
<keyword evidence="6" id="KW-0145">Chemotaxis</keyword>
<proteinExistence type="inferred from homology"/>
<dbReference type="RefSeq" id="WP_051584202.1">
    <property type="nucleotide sequence ID" value="NZ_JEMU01000015.1"/>
</dbReference>
<name>A0A061SQU5_9RHOB</name>
<evidence type="ECO:0000256" key="8">
    <source>
        <dbReference type="ARBA" id="ARBA00022779"/>
    </source>
</evidence>
<keyword evidence="13" id="KW-0966">Cell projection</keyword>
<evidence type="ECO:0000256" key="11">
    <source>
        <dbReference type="ARBA" id="ARBA00025044"/>
    </source>
</evidence>
<evidence type="ECO:0000256" key="2">
    <source>
        <dbReference type="ARBA" id="ARBA00004417"/>
    </source>
</evidence>
<dbReference type="Gene3D" id="2.30.330.10">
    <property type="entry name" value="SpoA-like"/>
    <property type="match status" value="1"/>
</dbReference>
<dbReference type="PANTHER" id="PTHR30034">
    <property type="entry name" value="FLAGELLAR MOTOR SWITCH PROTEIN FLIM"/>
    <property type="match status" value="1"/>
</dbReference>
<evidence type="ECO:0000313" key="14">
    <source>
        <dbReference type="Proteomes" id="UP000027337"/>
    </source>
</evidence>
<dbReference type="STRING" id="83219.PM02_15895"/>
<gene>
    <name evidence="13" type="ORF">PM02_15895</name>
</gene>
<dbReference type="GO" id="GO:0071978">
    <property type="term" value="P:bacterial-type flagellum-dependent swarming motility"/>
    <property type="evidence" value="ECO:0007669"/>
    <property type="project" value="TreeGrafter"/>
</dbReference>
<evidence type="ECO:0000256" key="1">
    <source>
        <dbReference type="ARBA" id="ARBA00004117"/>
    </source>
</evidence>
<dbReference type="GO" id="GO:0005886">
    <property type="term" value="C:plasma membrane"/>
    <property type="evidence" value="ECO:0007669"/>
    <property type="project" value="UniProtKB-SubCell"/>
</dbReference>
<protein>
    <recommendedName>
        <fullName evidence="4">Flagellar motor switch protein FliM</fullName>
    </recommendedName>
</protein>
<organism evidence="13 14">
    <name type="scientific">Sulfitobacter mediterraneus</name>
    <dbReference type="NCBI Taxonomy" id="83219"/>
    <lineage>
        <taxon>Bacteria</taxon>
        <taxon>Pseudomonadati</taxon>
        <taxon>Pseudomonadota</taxon>
        <taxon>Alphaproteobacteria</taxon>
        <taxon>Rhodobacterales</taxon>
        <taxon>Roseobacteraceae</taxon>
        <taxon>Sulfitobacter</taxon>
    </lineage>
</organism>
<keyword evidence="9" id="KW-0472">Membrane</keyword>
<dbReference type="PANTHER" id="PTHR30034:SF3">
    <property type="entry name" value="FLAGELLAR MOTOR SWITCH PROTEIN FLIM"/>
    <property type="match status" value="1"/>
</dbReference>
<dbReference type="Proteomes" id="UP000027337">
    <property type="component" value="Unassembled WGS sequence"/>
</dbReference>
<dbReference type="EMBL" id="JEMU01000015">
    <property type="protein sequence ID" value="KAJ02033.1"/>
    <property type="molecule type" value="Genomic_DNA"/>
</dbReference>
<dbReference type="InterPro" id="IPR036429">
    <property type="entry name" value="SpoA-like_sf"/>
</dbReference>
<dbReference type="GO" id="GO:0003774">
    <property type="term" value="F:cytoskeletal motor activity"/>
    <property type="evidence" value="ECO:0007669"/>
    <property type="project" value="InterPro"/>
</dbReference>
<dbReference type="Pfam" id="PF02154">
    <property type="entry name" value="FliM"/>
    <property type="match status" value="1"/>
</dbReference>
<dbReference type="SUPFAM" id="SSF101801">
    <property type="entry name" value="Surface presentation of antigens (SPOA)"/>
    <property type="match status" value="1"/>
</dbReference>
<evidence type="ECO:0000256" key="7">
    <source>
        <dbReference type="ARBA" id="ARBA00022519"/>
    </source>
</evidence>
<dbReference type="eggNOG" id="COG1868">
    <property type="taxonomic scope" value="Bacteria"/>
</dbReference>
<dbReference type="InterPro" id="IPR001689">
    <property type="entry name" value="Flag_FliM"/>
</dbReference>
<keyword evidence="13" id="KW-0282">Flagellum</keyword>
<comment type="function">
    <text evidence="11">FliM is one of three proteins (FliG, FliN, FliM) that forms the rotor-mounted switch complex (C ring), located at the base of the basal body. This complex interacts with the CheY and CheZ chemotaxis proteins, in addition to contacting components of the motor that determine the direction of flagellar rotation.</text>
</comment>
<evidence type="ECO:0000313" key="13">
    <source>
        <dbReference type="EMBL" id="KAJ02033.1"/>
    </source>
</evidence>
<keyword evidence="8" id="KW-0283">Flagellar rotation</keyword>
<evidence type="ECO:0000256" key="9">
    <source>
        <dbReference type="ARBA" id="ARBA00023136"/>
    </source>
</evidence>
<evidence type="ECO:0000256" key="6">
    <source>
        <dbReference type="ARBA" id="ARBA00022500"/>
    </source>
</evidence>
<dbReference type="InterPro" id="IPR028976">
    <property type="entry name" value="CheC-like_sf"/>
</dbReference>